<dbReference type="AlphaFoldDB" id="A0A7W5C897"/>
<proteinExistence type="predicted"/>
<gene>
    <name evidence="1" type="ORF">FHS16_001955</name>
</gene>
<comment type="caution">
    <text evidence="1">The sequence shown here is derived from an EMBL/GenBank/DDBJ whole genome shotgun (WGS) entry which is preliminary data.</text>
</comment>
<organism evidence="1 2">
    <name type="scientific">Paenibacillus endophyticus</name>
    <dbReference type="NCBI Taxonomy" id="1294268"/>
    <lineage>
        <taxon>Bacteria</taxon>
        <taxon>Bacillati</taxon>
        <taxon>Bacillota</taxon>
        <taxon>Bacilli</taxon>
        <taxon>Bacillales</taxon>
        <taxon>Paenibacillaceae</taxon>
        <taxon>Paenibacillus</taxon>
    </lineage>
</organism>
<evidence type="ECO:0000313" key="1">
    <source>
        <dbReference type="EMBL" id="MBB3151909.1"/>
    </source>
</evidence>
<dbReference type="EMBL" id="JACHXW010000004">
    <property type="protein sequence ID" value="MBB3151909.1"/>
    <property type="molecule type" value="Genomic_DNA"/>
</dbReference>
<protein>
    <submittedName>
        <fullName evidence="1">Uncharacterized protein</fullName>
    </submittedName>
</protein>
<name>A0A7W5C897_9BACL</name>
<reference evidence="1 2" key="1">
    <citation type="submission" date="2020-08" db="EMBL/GenBank/DDBJ databases">
        <title>Genomic Encyclopedia of Type Strains, Phase III (KMG-III): the genomes of soil and plant-associated and newly described type strains.</title>
        <authorList>
            <person name="Whitman W."/>
        </authorList>
    </citation>
    <scope>NUCLEOTIDE SEQUENCE [LARGE SCALE GENOMIC DNA]</scope>
    <source>
        <strain evidence="1 2">CECT 8234</strain>
    </source>
</reference>
<dbReference type="Proteomes" id="UP000518605">
    <property type="component" value="Unassembled WGS sequence"/>
</dbReference>
<accession>A0A7W5C897</accession>
<sequence length="52" mass="5927">MTMSIVVSIMMRMVLGIQFIFHSVDKLHMGIVKNVRSSLPNKESLYDSEISI</sequence>
<evidence type="ECO:0000313" key="2">
    <source>
        <dbReference type="Proteomes" id="UP000518605"/>
    </source>
</evidence>
<keyword evidence="2" id="KW-1185">Reference proteome</keyword>